<dbReference type="EMBL" id="JBAMMX010000018">
    <property type="protein sequence ID" value="KAK6923063.1"/>
    <property type="molecule type" value="Genomic_DNA"/>
</dbReference>
<comment type="caution">
    <text evidence="3">Lacks conserved residue(s) required for the propagation of feature annotation.</text>
</comment>
<feature type="region of interest" description="Leucine repeat II (LRII)" evidence="3">
    <location>
        <begin position="354"/>
        <end position="386"/>
    </location>
</feature>
<evidence type="ECO:0000256" key="1">
    <source>
        <dbReference type="ARBA" id="ARBA00023015"/>
    </source>
</evidence>
<dbReference type="InterPro" id="IPR005202">
    <property type="entry name" value="TF_GRAS"/>
</dbReference>
<feature type="region of interest" description="SAW" evidence="3">
    <location>
        <begin position="279"/>
        <end position="353"/>
    </location>
</feature>
<dbReference type="PANTHER" id="PTHR31636">
    <property type="entry name" value="OSJNBA0084A10.13 PROTEIN-RELATED"/>
    <property type="match status" value="1"/>
</dbReference>
<evidence type="ECO:0000313" key="5">
    <source>
        <dbReference type="Proteomes" id="UP001370490"/>
    </source>
</evidence>
<dbReference type="Pfam" id="PF03514">
    <property type="entry name" value="GRAS"/>
    <property type="match status" value="3"/>
</dbReference>
<sequence>MHPYGSSLSSLSFEDMRTMEVTKNLFVVAQKIGGKEFKQADKWLKHCDWISSESSNSVERVVFYFVEALSEKIAPETGKNNEASLEGKKRSEQINATLDFDLATLVFHQEVLTIQILFFVGMQTIIETITSSTKFMSLILQSSVELEEVSKRLSSFAELVKLPFSFKGIYVSKMSEIKEEVFDLEADEAIVVHSPVILRSMILKPKCLKSLIRLNPRLIGVSEVDASLNSHSFVVRFAEALLFYNAFFDCIEACIKVESLVRMVMETTYFGEGIKNIVANEGEERINRSVKLKKAFFARFGLKEIELSNTSIDLAKKVLKKSNSRNFCILDRTGKSLTVGWKGYPLFLVSLELEVGMNLASFAISLNIPFVPEEIYVSDLDKLKEEHFHVGDNEAMATFCAHILITMVSRPKCLESLMMVLRMLYVSIMLVTKVEANHDSLSFVDRFIEALFFYGAYLDCLNDCMSPESQYRQAIELVYFHKGIRNAIADESGERLNRNVKIEVWRTFFERFGMEEIELGESALYHGSLVVKQFACGNFCTFDKMGKFLTIGRVLYSLSSLGSSTERERLLSISSKSIFSRKTSPKPTTLSSVHMPAFPPDESCAPLIQTEDFELPSEKVVGCSVCMLMSFVLRDFKTLPLVSSSAIIWSSSEECRLVSFCLGEAMLIIVAVLELVLATVMDAVTSLGSAITLSKRAASLGEANALSCFPRFRMVAWHSSNFSEAGVISISYQI</sequence>
<proteinExistence type="inferred from homology"/>
<accession>A0AAN8UTS9</accession>
<reference evidence="4 5" key="1">
    <citation type="submission" date="2023-12" db="EMBL/GenBank/DDBJ databases">
        <title>A high-quality genome assembly for Dillenia turbinata (Dilleniales).</title>
        <authorList>
            <person name="Chanderbali A."/>
        </authorList>
    </citation>
    <scope>NUCLEOTIDE SEQUENCE [LARGE SCALE GENOMIC DNA]</scope>
    <source>
        <strain evidence="4">LSX21</strain>
        <tissue evidence="4">Leaf</tissue>
    </source>
</reference>
<evidence type="ECO:0000256" key="2">
    <source>
        <dbReference type="ARBA" id="ARBA00023163"/>
    </source>
</evidence>
<keyword evidence="1" id="KW-0805">Transcription regulation</keyword>
<feature type="region of interest" description="SAW" evidence="3">
    <location>
        <begin position="489"/>
        <end position="565"/>
    </location>
</feature>
<feature type="region of interest" description="Leucine repeat II (LRII)" evidence="3">
    <location>
        <begin position="148"/>
        <end position="180"/>
    </location>
</feature>
<dbReference type="AlphaFoldDB" id="A0AAN8UTS9"/>
<gene>
    <name evidence="4" type="ORF">RJ641_011367</name>
</gene>
<evidence type="ECO:0000256" key="3">
    <source>
        <dbReference type="PROSITE-ProRule" id="PRU01191"/>
    </source>
</evidence>
<comment type="caution">
    <text evidence="4">The sequence shown here is derived from an EMBL/GenBank/DDBJ whole genome shotgun (WGS) entry which is preliminary data.</text>
</comment>
<evidence type="ECO:0000313" key="4">
    <source>
        <dbReference type="EMBL" id="KAK6923063.1"/>
    </source>
</evidence>
<dbReference type="Proteomes" id="UP001370490">
    <property type="component" value="Unassembled WGS sequence"/>
</dbReference>
<organism evidence="4 5">
    <name type="scientific">Dillenia turbinata</name>
    <dbReference type="NCBI Taxonomy" id="194707"/>
    <lineage>
        <taxon>Eukaryota</taxon>
        <taxon>Viridiplantae</taxon>
        <taxon>Streptophyta</taxon>
        <taxon>Embryophyta</taxon>
        <taxon>Tracheophyta</taxon>
        <taxon>Spermatophyta</taxon>
        <taxon>Magnoliopsida</taxon>
        <taxon>eudicotyledons</taxon>
        <taxon>Gunneridae</taxon>
        <taxon>Pentapetalae</taxon>
        <taxon>Dilleniales</taxon>
        <taxon>Dilleniaceae</taxon>
        <taxon>Dillenia</taxon>
    </lineage>
</organism>
<name>A0AAN8UTS9_9MAGN</name>
<keyword evidence="2" id="KW-0804">Transcription</keyword>
<keyword evidence="5" id="KW-1185">Reference proteome</keyword>
<protein>
    <submittedName>
        <fullName evidence="4">Transcription factor GRAS</fullName>
    </submittedName>
</protein>
<dbReference type="PROSITE" id="PS50985">
    <property type="entry name" value="GRAS"/>
    <property type="match status" value="2"/>
</dbReference>
<comment type="similarity">
    <text evidence="3">Belongs to the GRAS family.</text>
</comment>